<accession>A0A200RCA0</accession>
<protein>
    <recommendedName>
        <fullName evidence="1">Dynein light chain</fullName>
    </recommendedName>
</protein>
<dbReference type="Pfam" id="PF01221">
    <property type="entry name" value="Dynein_light"/>
    <property type="match status" value="1"/>
</dbReference>
<dbReference type="OrthoDB" id="10033309at2759"/>
<dbReference type="GO" id="GO:0045505">
    <property type="term" value="F:dynein intermediate chain binding"/>
    <property type="evidence" value="ECO:0007669"/>
    <property type="project" value="TreeGrafter"/>
</dbReference>
<proteinExistence type="inferred from homology"/>
<keyword evidence="3" id="KW-1185">Reference proteome</keyword>
<dbReference type="SMART" id="SM01375">
    <property type="entry name" value="Dynein_light"/>
    <property type="match status" value="1"/>
</dbReference>
<dbReference type="GO" id="GO:0007017">
    <property type="term" value="P:microtubule-based process"/>
    <property type="evidence" value="ECO:0007669"/>
    <property type="project" value="InterPro"/>
</dbReference>
<dbReference type="SUPFAM" id="SSF54648">
    <property type="entry name" value="DLC"/>
    <property type="match status" value="1"/>
</dbReference>
<keyword evidence="1" id="KW-0243">Dynein</keyword>
<dbReference type="Gene3D" id="3.30.740.10">
    <property type="entry name" value="Protein Inhibitor Of Neuronal Nitric Oxide Synthase"/>
    <property type="match status" value="1"/>
</dbReference>
<comment type="similarity">
    <text evidence="1">Belongs to the dynein light chain family.</text>
</comment>
<comment type="caution">
    <text evidence="2">The sequence shown here is derived from an EMBL/GenBank/DDBJ whole genome shotgun (WGS) entry which is preliminary data.</text>
</comment>
<keyword evidence="1" id="KW-0206">Cytoskeleton</keyword>
<evidence type="ECO:0000256" key="1">
    <source>
        <dbReference type="RuleBase" id="RU365010"/>
    </source>
</evidence>
<organism evidence="2 3">
    <name type="scientific">Macleaya cordata</name>
    <name type="common">Five-seeded plume-poppy</name>
    <name type="synonym">Bocconia cordata</name>
    <dbReference type="NCBI Taxonomy" id="56857"/>
    <lineage>
        <taxon>Eukaryota</taxon>
        <taxon>Viridiplantae</taxon>
        <taxon>Streptophyta</taxon>
        <taxon>Embryophyta</taxon>
        <taxon>Tracheophyta</taxon>
        <taxon>Spermatophyta</taxon>
        <taxon>Magnoliopsida</taxon>
        <taxon>Ranunculales</taxon>
        <taxon>Papaveraceae</taxon>
        <taxon>Papaveroideae</taxon>
        <taxon>Macleaya</taxon>
    </lineage>
</organism>
<dbReference type="PANTHER" id="PTHR11886:SF78">
    <property type="entry name" value="DYNEIN LIGHT CHAIN"/>
    <property type="match status" value="1"/>
</dbReference>
<dbReference type="AlphaFoldDB" id="A0A200RCA0"/>
<sequence>MLEGKAQIEDTDMPVKMQIQAMTSASQALDLYDVFDCKSIASHIKKEFDKNYGGGWQCVVGSNFGCFFTHSKGTFIYFALETLNFLIFKGASSSSTP</sequence>
<dbReference type="GO" id="GO:0005874">
    <property type="term" value="C:microtubule"/>
    <property type="evidence" value="ECO:0007669"/>
    <property type="project" value="UniProtKB-KW"/>
</dbReference>
<keyword evidence="1" id="KW-0505">Motor protein</keyword>
<evidence type="ECO:0000313" key="2">
    <source>
        <dbReference type="EMBL" id="OVA20339.1"/>
    </source>
</evidence>
<dbReference type="FunCoup" id="A0A200RCA0">
    <property type="interactions" value="28"/>
</dbReference>
<dbReference type="InterPro" id="IPR001372">
    <property type="entry name" value="Dynein_light_chain_typ-1/2"/>
</dbReference>
<dbReference type="FunFam" id="3.30.740.10:FF:000004">
    <property type="entry name" value="Dynein light chain"/>
    <property type="match status" value="1"/>
</dbReference>
<dbReference type="STRING" id="56857.A0A200RCA0"/>
<keyword evidence="1" id="KW-0493">Microtubule</keyword>
<comment type="subcellular location">
    <subcellularLocation>
        <location evidence="1">Cytoplasm</location>
        <location evidence="1">Cytoskeleton</location>
    </subcellularLocation>
</comment>
<reference evidence="2 3" key="1">
    <citation type="journal article" date="2017" name="Mol. Plant">
        <title>The Genome of Medicinal Plant Macleaya cordata Provides New Insights into Benzylisoquinoline Alkaloids Metabolism.</title>
        <authorList>
            <person name="Liu X."/>
            <person name="Liu Y."/>
            <person name="Huang P."/>
            <person name="Ma Y."/>
            <person name="Qing Z."/>
            <person name="Tang Q."/>
            <person name="Cao H."/>
            <person name="Cheng P."/>
            <person name="Zheng Y."/>
            <person name="Yuan Z."/>
            <person name="Zhou Y."/>
            <person name="Liu J."/>
            <person name="Tang Z."/>
            <person name="Zhuo Y."/>
            <person name="Zhang Y."/>
            <person name="Yu L."/>
            <person name="Huang J."/>
            <person name="Yang P."/>
            <person name="Peng Q."/>
            <person name="Zhang J."/>
            <person name="Jiang W."/>
            <person name="Zhang Z."/>
            <person name="Lin K."/>
            <person name="Ro D.K."/>
            <person name="Chen X."/>
            <person name="Xiong X."/>
            <person name="Shang Y."/>
            <person name="Huang S."/>
            <person name="Zeng J."/>
        </authorList>
    </citation>
    <scope>NUCLEOTIDE SEQUENCE [LARGE SCALE GENOMIC DNA]</scope>
    <source>
        <strain evidence="3">cv. BLH2017</strain>
        <tissue evidence="2">Root</tissue>
    </source>
</reference>
<dbReference type="Proteomes" id="UP000195402">
    <property type="component" value="Unassembled WGS sequence"/>
</dbReference>
<keyword evidence="1" id="KW-0963">Cytoplasm</keyword>
<dbReference type="PANTHER" id="PTHR11886">
    <property type="entry name" value="DYNEIN LIGHT CHAIN"/>
    <property type="match status" value="1"/>
</dbReference>
<dbReference type="InParanoid" id="A0A200RCA0"/>
<name>A0A200RCA0_MACCD</name>
<gene>
    <name evidence="2" type="ORF">BVC80_157g155</name>
</gene>
<evidence type="ECO:0000313" key="3">
    <source>
        <dbReference type="Proteomes" id="UP000195402"/>
    </source>
</evidence>
<dbReference type="EMBL" id="MVGT01000143">
    <property type="protein sequence ID" value="OVA20339.1"/>
    <property type="molecule type" value="Genomic_DNA"/>
</dbReference>
<dbReference type="GO" id="GO:0005868">
    <property type="term" value="C:cytoplasmic dynein complex"/>
    <property type="evidence" value="ECO:0007669"/>
    <property type="project" value="TreeGrafter"/>
</dbReference>
<dbReference type="OMA" id="MIEDTDM"/>
<dbReference type="InterPro" id="IPR037177">
    <property type="entry name" value="DLC_sf"/>
</dbReference>